<keyword evidence="3" id="KW-1185">Reference proteome</keyword>
<gene>
    <name evidence="2" type="ORF">M441DRAFT_249563</name>
</gene>
<proteinExistence type="predicted"/>
<evidence type="ECO:0000313" key="3">
    <source>
        <dbReference type="Proteomes" id="UP000240493"/>
    </source>
</evidence>
<protein>
    <submittedName>
        <fullName evidence="2">Uncharacterized protein</fullName>
    </submittedName>
</protein>
<evidence type="ECO:0000313" key="2">
    <source>
        <dbReference type="EMBL" id="PTB38269.1"/>
    </source>
</evidence>
<keyword evidence="1" id="KW-0472">Membrane</keyword>
<evidence type="ECO:0000256" key="1">
    <source>
        <dbReference type="SAM" id="Phobius"/>
    </source>
</evidence>
<sequence length="83" mass="9630">MMTEKKKRGDRVTAHGCGPLQTNHWMVFDGNFRGLRWSTKGVMNEWRSGRIFSLMTCCFLLFLSKPLPCILMTYTCLGFLRCC</sequence>
<dbReference type="EMBL" id="KZ679266">
    <property type="protein sequence ID" value="PTB38269.1"/>
    <property type="molecule type" value="Genomic_DNA"/>
</dbReference>
<dbReference type="Proteomes" id="UP000240493">
    <property type="component" value="Unassembled WGS sequence"/>
</dbReference>
<feature type="transmembrane region" description="Helical" evidence="1">
    <location>
        <begin position="51"/>
        <end position="74"/>
    </location>
</feature>
<organism evidence="2 3">
    <name type="scientific">Trichoderma asperellum (strain ATCC 204424 / CBS 433.97 / NBRC 101777)</name>
    <dbReference type="NCBI Taxonomy" id="1042311"/>
    <lineage>
        <taxon>Eukaryota</taxon>
        <taxon>Fungi</taxon>
        <taxon>Dikarya</taxon>
        <taxon>Ascomycota</taxon>
        <taxon>Pezizomycotina</taxon>
        <taxon>Sordariomycetes</taxon>
        <taxon>Hypocreomycetidae</taxon>
        <taxon>Hypocreales</taxon>
        <taxon>Hypocreaceae</taxon>
        <taxon>Trichoderma</taxon>
    </lineage>
</organism>
<dbReference type="AlphaFoldDB" id="A0A2T3Z0B6"/>
<reference evidence="2 3" key="1">
    <citation type="submission" date="2016-07" db="EMBL/GenBank/DDBJ databases">
        <title>Multiple horizontal gene transfer events from other fungi enriched the ability of initially mycotrophic Trichoderma (Ascomycota) to feed on dead plant biomass.</title>
        <authorList>
            <consortium name="DOE Joint Genome Institute"/>
            <person name="Aerts A."/>
            <person name="Atanasova L."/>
            <person name="Chenthamara K."/>
            <person name="Zhang J."/>
            <person name="Grujic M."/>
            <person name="Henrissat B."/>
            <person name="Kuo A."/>
            <person name="Salamov A."/>
            <person name="Lipzen A."/>
            <person name="Labutti K."/>
            <person name="Barry K."/>
            <person name="Miao Y."/>
            <person name="Rahimi M.J."/>
            <person name="Shen Q."/>
            <person name="Grigoriev I.V."/>
            <person name="Kubicek C.P."/>
            <person name="Druzhinina I.S."/>
        </authorList>
    </citation>
    <scope>NUCLEOTIDE SEQUENCE [LARGE SCALE GENOMIC DNA]</scope>
    <source>
        <strain evidence="2 3">CBS 433.97</strain>
    </source>
</reference>
<name>A0A2T3Z0B6_TRIA4</name>
<accession>A0A2T3Z0B6</accession>
<keyword evidence="1" id="KW-0812">Transmembrane</keyword>
<keyword evidence="1" id="KW-1133">Transmembrane helix</keyword>